<dbReference type="Gene3D" id="3.40.50.150">
    <property type="entry name" value="Vaccinia Virus protein VP39"/>
    <property type="match status" value="1"/>
</dbReference>
<evidence type="ECO:0000256" key="7">
    <source>
        <dbReference type="ARBA" id="ARBA00047942"/>
    </source>
</evidence>
<dbReference type="InterPro" id="IPR022749">
    <property type="entry name" value="D12N6_MeTrfase_N"/>
</dbReference>
<reference evidence="10 11" key="1">
    <citation type="submission" date="2022-01" db="EMBL/GenBank/DDBJ databases">
        <title>Dethiosulfovibrio faecalis sp. nov., a novel proteolytic, non-sulfur-reducing bacterium isolated from a marine aquaculture solid waste bioreactor.</title>
        <authorList>
            <person name="Grabowski S."/>
            <person name="Apolinario E."/>
            <person name="Schneider N."/>
            <person name="Marshall C.W."/>
            <person name="Sowers K.R."/>
        </authorList>
    </citation>
    <scope>NUCLEOTIDE SEQUENCE [LARGE SCALE GENOMIC DNA]</scope>
    <source>
        <strain evidence="10 11">DSM 12537</strain>
    </source>
</reference>
<evidence type="ECO:0000256" key="2">
    <source>
        <dbReference type="ARBA" id="ARBA00011900"/>
    </source>
</evidence>
<keyword evidence="6" id="KW-0680">Restriction system</keyword>
<evidence type="ECO:0000256" key="5">
    <source>
        <dbReference type="ARBA" id="ARBA00022691"/>
    </source>
</evidence>
<sequence length="506" mass="57107">MSRKNENNNSVDLDIGTLSGHLWETANILRGPVDAADFKTYIFPLLFFKRLSDVYDEEYTVALEESDGDVEFAQFPENHRFQVPEDCHWKDVRAKSANIGHALQKAMRCIEQANPDTLHGIFGDAQWTNKDRLSDALLKDLIEHFSSLNLGNEHCKADILGQAYEYLIKKFADLTNKKAGEFYTPRSVVALMVRILAPKAGETIYDPACGTGGMLLEALHHVKEHGGDENLMLGKLYGQEKNLTTSSIARMNLFLHGAEDFHIERGDTLRLPAFYSGDSLASFDCVIANPPFSLEKWGDDVWIDDPYGRNFAGLPPAKSGDFAWVQHMIKSMARKTGRMAVVLPHGVLFRMSKEGKIRRKLLEMDMLEAVIGLGQNIFYGTGLAPCVLVFRDSKPKAHRQRVLFIDASKEFKTGRAQNELLPEHVDNIHRWYEGNQDVEGICRVVTLDEIRENDFNLNIPRYVEPVIEEESMTIDQAIANLKESLQTAYAAEDRLKALLEKEGLMA</sequence>
<keyword evidence="4" id="KW-0808">Transferase</keyword>
<dbReference type="InterPro" id="IPR038333">
    <property type="entry name" value="T1MK-like_N_sf"/>
</dbReference>
<comment type="catalytic activity">
    <reaction evidence="7">
        <text>a 2'-deoxyadenosine in DNA + S-adenosyl-L-methionine = an N(6)-methyl-2'-deoxyadenosine in DNA + S-adenosyl-L-homocysteine + H(+)</text>
        <dbReference type="Rhea" id="RHEA:15197"/>
        <dbReference type="Rhea" id="RHEA-COMP:12418"/>
        <dbReference type="Rhea" id="RHEA-COMP:12419"/>
        <dbReference type="ChEBI" id="CHEBI:15378"/>
        <dbReference type="ChEBI" id="CHEBI:57856"/>
        <dbReference type="ChEBI" id="CHEBI:59789"/>
        <dbReference type="ChEBI" id="CHEBI:90615"/>
        <dbReference type="ChEBI" id="CHEBI:90616"/>
        <dbReference type="EC" id="2.1.1.72"/>
    </reaction>
</comment>
<evidence type="ECO:0000256" key="1">
    <source>
        <dbReference type="ARBA" id="ARBA00006594"/>
    </source>
</evidence>
<evidence type="ECO:0000313" key="11">
    <source>
        <dbReference type="Proteomes" id="UP001200430"/>
    </source>
</evidence>
<dbReference type="RefSeq" id="WP_236099103.1">
    <property type="nucleotide sequence ID" value="NZ_JAKGUD010000004.1"/>
</dbReference>
<dbReference type="PANTHER" id="PTHR42933">
    <property type="entry name" value="SLR6095 PROTEIN"/>
    <property type="match status" value="1"/>
</dbReference>
<feature type="domain" description="DNA methylase adenine-specific" evidence="8">
    <location>
        <begin position="157"/>
        <end position="470"/>
    </location>
</feature>
<dbReference type="Pfam" id="PF02384">
    <property type="entry name" value="N6_Mtase"/>
    <property type="match status" value="1"/>
</dbReference>
<dbReference type="InterPro" id="IPR003356">
    <property type="entry name" value="DNA_methylase_A-5"/>
</dbReference>
<dbReference type="InterPro" id="IPR029063">
    <property type="entry name" value="SAM-dependent_MTases_sf"/>
</dbReference>
<evidence type="ECO:0000313" key="10">
    <source>
        <dbReference type="EMBL" id="MCF4142376.1"/>
    </source>
</evidence>
<dbReference type="PANTHER" id="PTHR42933:SF3">
    <property type="entry name" value="TYPE I RESTRICTION ENZYME MJAVIII METHYLASE SUBUNIT"/>
    <property type="match status" value="1"/>
</dbReference>
<evidence type="ECO:0000256" key="3">
    <source>
        <dbReference type="ARBA" id="ARBA00022603"/>
    </source>
</evidence>
<accession>A0ABS9EPF2</accession>
<proteinExistence type="inferred from homology"/>
<dbReference type="PRINTS" id="PR00507">
    <property type="entry name" value="N12N6MTFRASE"/>
</dbReference>
<dbReference type="Proteomes" id="UP001200430">
    <property type="component" value="Unassembled WGS sequence"/>
</dbReference>
<dbReference type="InterPro" id="IPR051537">
    <property type="entry name" value="DNA_Adenine_Mtase"/>
</dbReference>
<evidence type="ECO:0000256" key="4">
    <source>
        <dbReference type="ARBA" id="ARBA00022679"/>
    </source>
</evidence>
<dbReference type="EC" id="2.1.1.72" evidence="2"/>
<evidence type="ECO:0000259" key="8">
    <source>
        <dbReference type="Pfam" id="PF02384"/>
    </source>
</evidence>
<dbReference type="Gene3D" id="1.20.1260.30">
    <property type="match status" value="1"/>
</dbReference>
<keyword evidence="3" id="KW-0489">Methyltransferase</keyword>
<dbReference type="EMBL" id="JAKGUD010000004">
    <property type="protein sequence ID" value="MCF4142376.1"/>
    <property type="molecule type" value="Genomic_DNA"/>
</dbReference>
<protein>
    <recommendedName>
        <fullName evidence="2">site-specific DNA-methyltransferase (adenine-specific)</fullName>
        <ecNumber evidence="2">2.1.1.72</ecNumber>
    </recommendedName>
</protein>
<keyword evidence="5" id="KW-0949">S-adenosyl-L-methionine</keyword>
<dbReference type="SUPFAM" id="SSF53335">
    <property type="entry name" value="S-adenosyl-L-methionine-dependent methyltransferases"/>
    <property type="match status" value="1"/>
</dbReference>
<dbReference type="Pfam" id="PF12161">
    <property type="entry name" value="HsdM_N"/>
    <property type="match status" value="1"/>
</dbReference>
<keyword evidence="11" id="KW-1185">Reference proteome</keyword>
<comment type="caution">
    <text evidence="10">The sequence shown here is derived from an EMBL/GenBank/DDBJ whole genome shotgun (WGS) entry which is preliminary data.</text>
</comment>
<name>A0ABS9EPF2_9BACT</name>
<feature type="domain" description="N6 adenine-specific DNA methyltransferase N-terminal" evidence="9">
    <location>
        <begin position="20"/>
        <end position="145"/>
    </location>
</feature>
<comment type="similarity">
    <text evidence="1">Belongs to the N(4)/N(6)-methyltransferase family.</text>
</comment>
<evidence type="ECO:0000259" key="9">
    <source>
        <dbReference type="Pfam" id="PF12161"/>
    </source>
</evidence>
<evidence type="ECO:0000256" key="6">
    <source>
        <dbReference type="ARBA" id="ARBA00022747"/>
    </source>
</evidence>
<gene>
    <name evidence="10" type="ORF">L2W38_06075</name>
</gene>
<organism evidence="10 11">
    <name type="scientific">Dethiosulfovibrio marinus</name>
    <dbReference type="NCBI Taxonomy" id="133532"/>
    <lineage>
        <taxon>Bacteria</taxon>
        <taxon>Thermotogati</taxon>
        <taxon>Synergistota</taxon>
        <taxon>Synergistia</taxon>
        <taxon>Synergistales</taxon>
        <taxon>Dethiosulfovibrionaceae</taxon>
        <taxon>Dethiosulfovibrio</taxon>
    </lineage>
</organism>